<dbReference type="Proteomes" id="UP000019184">
    <property type="component" value="Unassembled WGS sequence"/>
</dbReference>
<sequence length="85" mass="9729">MNYQFSAHVQQEMELRGIPLTVVEVVLAAPQQKVPGYGNIVCYQSQVNINQKVYLVRVMVNETVSPPKVVTVYRTSKISKYWKLT</sequence>
<keyword evidence="2" id="KW-1185">Reference proteome</keyword>
<accession>A0A7U7J5U0</accession>
<dbReference type="InterPro" id="IPR025354">
    <property type="entry name" value="DUF4258"/>
</dbReference>
<evidence type="ECO:0008006" key="3">
    <source>
        <dbReference type="Google" id="ProtNLM"/>
    </source>
</evidence>
<evidence type="ECO:0000313" key="1">
    <source>
        <dbReference type="EMBL" id="CDH47227.1"/>
    </source>
</evidence>
<dbReference type="Pfam" id="PF14076">
    <property type="entry name" value="DUF4258"/>
    <property type="match status" value="1"/>
</dbReference>
<dbReference type="AlphaFoldDB" id="A0A7U7J5U0"/>
<comment type="caution">
    <text evidence="1">The sequence shown here is derived from an EMBL/GenBank/DDBJ whole genome shotgun (WGS) entry which is preliminary data.</text>
</comment>
<name>A0A7U7J5U0_9GAMM</name>
<protein>
    <recommendedName>
        <fullName evidence="3">DUF4258 domain-containing protein</fullName>
    </recommendedName>
</protein>
<dbReference type="EMBL" id="CBTK010000295">
    <property type="protein sequence ID" value="CDH47227.1"/>
    <property type="molecule type" value="Genomic_DNA"/>
</dbReference>
<organism evidence="1 2">
    <name type="scientific">Candidatus Contendobacter odensis Run_B_J11</name>
    <dbReference type="NCBI Taxonomy" id="1400861"/>
    <lineage>
        <taxon>Bacteria</taxon>
        <taxon>Pseudomonadati</taxon>
        <taxon>Pseudomonadota</taxon>
        <taxon>Gammaproteobacteria</taxon>
        <taxon>Candidatus Competibacteraceae</taxon>
        <taxon>Candidatus Contendibacter</taxon>
    </lineage>
</organism>
<dbReference type="RefSeq" id="WP_034435974.1">
    <property type="nucleotide sequence ID" value="NZ_CBTK010000295.1"/>
</dbReference>
<proteinExistence type="predicted"/>
<evidence type="ECO:0000313" key="2">
    <source>
        <dbReference type="Proteomes" id="UP000019184"/>
    </source>
</evidence>
<reference evidence="1 2" key="1">
    <citation type="journal article" date="2014" name="ISME J.">
        <title>Candidatus Competibacter-lineage genomes retrieved from metagenomes reveal functional metabolic diversity.</title>
        <authorList>
            <person name="McIlroy S.J."/>
            <person name="Albertsen M."/>
            <person name="Andresen E.K."/>
            <person name="Saunders A.M."/>
            <person name="Kristiansen R."/>
            <person name="Stokholm-Bjerregaard M."/>
            <person name="Nielsen K.L."/>
            <person name="Nielsen P.H."/>
        </authorList>
    </citation>
    <scope>NUCLEOTIDE SEQUENCE [LARGE SCALE GENOMIC DNA]</scope>
    <source>
        <strain evidence="1 2">Run_B_J11</strain>
    </source>
</reference>
<dbReference type="OrthoDB" id="517387at2"/>
<gene>
    <name evidence="1" type="ORF">BN874_770077</name>
</gene>